<protein>
    <submittedName>
        <fullName evidence="2">Uncharacterized protein</fullName>
    </submittedName>
</protein>
<feature type="signal peptide" evidence="1">
    <location>
        <begin position="1"/>
        <end position="18"/>
    </location>
</feature>
<name>K1XXC1_9BACT</name>
<dbReference type="EMBL" id="AMFJ01036137">
    <property type="protein sequence ID" value="EKD25033.1"/>
    <property type="molecule type" value="Genomic_DNA"/>
</dbReference>
<accession>K1XXC1</accession>
<proteinExistence type="predicted"/>
<reference evidence="2" key="1">
    <citation type="journal article" date="2012" name="Science">
        <title>Fermentation, hydrogen, and sulfur metabolism in multiple uncultivated bacterial phyla.</title>
        <authorList>
            <person name="Wrighton K.C."/>
            <person name="Thomas B.C."/>
            <person name="Sharon I."/>
            <person name="Miller C.S."/>
            <person name="Castelle C.J."/>
            <person name="VerBerkmoes N.C."/>
            <person name="Wilkins M.J."/>
            <person name="Hettich R.L."/>
            <person name="Lipton M.S."/>
            <person name="Williams K.H."/>
            <person name="Long P.E."/>
            <person name="Banfield J.F."/>
        </authorList>
    </citation>
    <scope>NUCLEOTIDE SEQUENCE [LARGE SCALE GENOMIC DNA]</scope>
</reference>
<feature type="chain" id="PRO_5022858057" evidence="1">
    <location>
        <begin position="19"/>
        <end position="147"/>
    </location>
</feature>
<evidence type="ECO:0000313" key="2">
    <source>
        <dbReference type="EMBL" id="EKD25033.1"/>
    </source>
</evidence>
<comment type="caution">
    <text evidence="2">The sequence shown here is derived from an EMBL/GenBank/DDBJ whole genome shotgun (WGS) entry which is preliminary data.</text>
</comment>
<keyword evidence="1" id="KW-0732">Signal</keyword>
<gene>
    <name evidence="2" type="ORF">ACD_80C00130G0004</name>
</gene>
<dbReference type="AlphaFoldDB" id="K1XXC1"/>
<sequence length="147" mass="15922">MKKLFALPVIGLILGAVAIATEIKTNDVLPASQQLSGAVVTCIKTALETKETALISAFTIYQNGALDALNTRKTTLLAAWDKTSKKEIKTTISTVWKTYKTSLTSLKSALSTATKNAWSTYQTEVKTCKWTSLLQSVDTSSSKSEQQ</sequence>
<organism evidence="2">
    <name type="scientific">uncultured bacterium</name>
    <name type="common">gcode 4</name>
    <dbReference type="NCBI Taxonomy" id="1234023"/>
    <lineage>
        <taxon>Bacteria</taxon>
        <taxon>environmental samples</taxon>
    </lineage>
</organism>
<evidence type="ECO:0000256" key="1">
    <source>
        <dbReference type="SAM" id="SignalP"/>
    </source>
</evidence>